<gene>
    <name evidence="3" type="ORF">CRP01_38485</name>
</gene>
<evidence type="ECO:0000256" key="2">
    <source>
        <dbReference type="ARBA" id="ARBA00023235"/>
    </source>
</evidence>
<dbReference type="OrthoDB" id="618431at2"/>
<dbReference type="Pfam" id="PF07221">
    <property type="entry name" value="GlcNAc_2-epim"/>
    <property type="match status" value="1"/>
</dbReference>
<dbReference type="PANTHER" id="PTHR15108">
    <property type="entry name" value="N-ACYLGLUCOSAMINE-2-EPIMERASE"/>
    <property type="match status" value="1"/>
</dbReference>
<reference evidence="3 4" key="1">
    <citation type="submission" date="2017-10" db="EMBL/GenBank/DDBJ databases">
        <title>The draft genome sequence of Lewinella nigricans NBRC 102662.</title>
        <authorList>
            <person name="Wang K."/>
        </authorList>
    </citation>
    <scope>NUCLEOTIDE SEQUENCE [LARGE SCALE GENOMIC DNA]</scope>
    <source>
        <strain evidence="3 4">NBRC 102662</strain>
    </source>
</reference>
<keyword evidence="4" id="KW-1185">Reference proteome</keyword>
<name>A0A2D0MYG1_FLAN2</name>
<dbReference type="InterPro" id="IPR012341">
    <property type="entry name" value="6hp_glycosidase-like_sf"/>
</dbReference>
<dbReference type="InterPro" id="IPR008928">
    <property type="entry name" value="6-hairpin_glycosidase_sf"/>
</dbReference>
<evidence type="ECO:0000256" key="1">
    <source>
        <dbReference type="ARBA" id="ARBA00008558"/>
    </source>
</evidence>
<protein>
    <submittedName>
        <fullName evidence="3">N-acylglucosamine 2-epimerase</fullName>
    </submittedName>
</protein>
<comment type="caution">
    <text evidence="3">The sequence shown here is derived from an EMBL/GenBank/DDBJ whole genome shotgun (WGS) entry which is preliminary data.</text>
</comment>
<dbReference type="GO" id="GO:0016853">
    <property type="term" value="F:isomerase activity"/>
    <property type="evidence" value="ECO:0007669"/>
    <property type="project" value="UniProtKB-KW"/>
</dbReference>
<dbReference type="InterPro" id="IPR010819">
    <property type="entry name" value="AGE/CE"/>
</dbReference>
<dbReference type="AlphaFoldDB" id="A0A2D0MYG1"/>
<comment type="similarity">
    <text evidence="1">Belongs to the N-acylglucosamine 2-epimerase family.</text>
</comment>
<dbReference type="RefSeq" id="WP_099155428.1">
    <property type="nucleotide sequence ID" value="NZ_PDUD01000061.1"/>
</dbReference>
<dbReference type="GO" id="GO:0005975">
    <property type="term" value="P:carbohydrate metabolic process"/>
    <property type="evidence" value="ECO:0007669"/>
    <property type="project" value="InterPro"/>
</dbReference>
<keyword evidence="2" id="KW-0413">Isomerase</keyword>
<evidence type="ECO:0000313" key="3">
    <source>
        <dbReference type="EMBL" id="PHN01168.1"/>
    </source>
</evidence>
<dbReference type="PROSITE" id="PS51257">
    <property type="entry name" value="PROKAR_LIPOPROTEIN"/>
    <property type="match status" value="1"/>
</dbReference>
<dbReference type="SUPFAM" id="SSF48208">
    <property type="entry name" value="Six-hairpin glycosidases"/>
    <property type="match status" value="1"/>
</dbReference>
<proteinExistence type="inferred from homology"/>
<dbReference type="Proteomes" id="UP000223913">
    <property type="component" value="Unassembled WGS sequence"/>
</dbReference>
<evidence type="ECO:0000313" key="4">
    <source>
        <dbReference type="Proteomes" id="UP000223913"/>
    </source>
</evidence>
<dbReference type="Gene3D" id="1.50.10.10">
    <property type="match status" value="1"/>
</dbReference>
<accession>A0A2D0MYG1</accession>
<sequence>MRTFTLLAWAVMVLAGFGCGPEKQPEPETYLGVPVAEIETELEQLMALWYPRIVDTVNGGYLTNFERDWTPSESQNKMLVTQARGLWTAARAAAFFPDRPVFREAADAGFRFLTEKMWDTQYGGFYQYFPPVAATPSEPSYKMTYSNAFALFALAEYARINPEPAVMDWVRKAFQWLESRAHDPQLRGYYNLIFDEPLSATDTAQQRYAGSLGWGKPEWKDQNTSIHVLEALSTTYQVLPEPLVGERLAEMLHLVRDTMVNEDGYLHLYFTKDWEPISHRDSSRAYILDNLPLDHQSFGHDIETGYLLIEASESLNDGAVDAKTLETAKALVDHTLAYGFDQDYYGLFDRGYRFPPDREMEIVNNHKVWWAQAEAWHALGLMTQYFPNEKVYEEAFRKMWDYIQKEMIDPEYGGWYANGLDTAPESISQRKAHQWKGAYHNGRALFQVLTYARESTQE</sequence>
<dbReference type="EMBL" id="PDUD01000061">
    <property type="protein sequence ID" value="PHN01168.1"/>
    <property type="molecule type" value="Genomic_DNA"/>
</dbReference>
<organism evidence="3 4">
    <name type="scientific">Flavilitoribacter nigricans (strain ATCC 23147 / DSM 23189 / NBRC 102662 / NCIMB 1420 / SS-2)</name>
    <name type="common">Lewinella nigricans</name>
    <dbReference type="NCBI Taxonomy" id="1122177"/>
    <lineage>
        <taxon>Bacteria</taxon>
        <taxon>Pseudomonadati</taxon>
        <taxon>Bacteroidota</taxon>
        <taxon>Saprospiria</taxon>
        <taxon>Saprospirales</taxon>
        <taxon>Lewinellaceae</taxon>
        <taxon>Flavilitoribacter</taxon>
    </lineage>
</organism>